<reference evidence="6 7" key="2">
    <citation type="journal article" date="2013" name="Genome Announc.">
        <title>Genome Sequence of Growth-Improving Paenibacillus mucilaginosus Strain KNP414.</title>
        <authorList>
            <person name="Lu J.J."/>
            <person name="Wang J.F."/>
            <person name="Hu X.F."/>
        </authorList>
    </citation>
    <scope>NUCLEOTIDE SEQUENCE [LARGE SCALE GENOMIC DNA]</scope>
    <source>
        <strain evidence="6 7">KNP414</strain>
    </source>
</reference>
<reference evidence="7" key="1">
    <citation type="submission" date="2011-06" db="EMBL/GenBank/DDBJ databases">
        <title>Complete genome sequence of Paenibacillus mucilaginosus KNP414.</title>
        <authorList>
            <person name="Wang J."/>
            <person name="Hu S."/>
            <person name="Hu X."/>
            <person name="Zhang B."/>
            <person name="Dong D."/>
            <person name="Zhang S."/>
            <person name="Zhao K."/>
            <person name="Wu D."/>
        </authorList>
    </citation>
    <scope>NUCLEOTIDE SEQUENCE [LARGE SCALE GENOMIC DNA]</scope>
    <source>
        <strain evidence="7">KNP414</strain>
    </source>
</reference>
<dbReference type="PROSITE" id="PS00913">
    <property type="entry name" value="ADH_IRON_1"/>
    <property type="match status" value="1"/>
</dbReference>
<evidence type="ECO:0000313" key="6">
    <source>
        <dbReference type="EMBL" id="AEI45542.1"/>
    </source>
</evidence>
<dbReference type="PATRIC" id="fig|1036673.3.peg.6559"/>
<feature type="domain" description="Fe-containing alcohol dehydrogenase-like C-terminal" evidence="5">
    <location>
        <begin position="196"/>
        <end position="394"/>
    </location>
</feature>
<evidence type="ECO:0000313" key="7">
    <source>
        <dbReference type="Proteomes" id="UP000006620"/>
    </source>
</evidence>
<dbReference type="Gene3D" id="3.40.50.1970">
    <property type="match status" value="1"/>
</dbReference>
<evidence type="ECO:0000256" key="2">
    <source>
        <dbReference type="ARBA" id="ARBA00023002"/>
    </source>
</evidence>
<dbReference type="GO" id="GO:1990002">
    <property type="term" value="F:methylglyoxal reductase (NADPH) (acetol producing) activity"/>
    <property type="evidence" value="ECO:0007669"/>
    <property type="project" value="TreeGrafter"/>
</dbReference>
<dbReference type="CDD" id="cd08187">
    <property type="entry name" value="BDH"/>
    <property type="match status" value="1"/>
</dbReference>
<sequence>MMIRIGEKIMNTFTFHNPTKLIFGKGTLEQLRTQVPQGSTVLLVYGGGSIKRGGLYDGVLGHLKELGAKVHELSGVEPNPRLTTVHRGVEICRNEGVSFILAVGGGSVIDCAKAIAVGAKYEGDVWEIITRKAAAHDALPFGTVLTLAATGSEMNSGSVITNWETKEKFGWGSPHAFPRFSILDPEFTFSVPRDQTVYGMVDIMSHVFETYFNHTGNSPVQDGFCETILRTVIDTAPKLLQDLSSFEHRETILYSGTMALNGVLAMGVRGDWATHNIEHAVSAVYDIPHGGGLAILFPNWMEHVLDSGVGRFKQMAVNVFGVDPSGKSDRETALEGIAALRAFWTSIGAPSRLADYEIGDDRLEEMADKAMVYGPFGHFQKLDREDVLAIYRKSL</sequence>
<evidence type="ECO:0000256" key="3">
    <source>
        <dbReference type="ARBA" id="ARBA00023027"/>
    </source>
</evidence>
<dbReference type="PANTHER" id="PTHR43633:SF1">
    <property type="entry name" value="ALCOHOL DEHYDROGENASE YQHD"/>
    <property type="match status" value="1"/>
</dbReference>
<evidence type="ECO:0000259" key="5">
    <source>
        <dbReference type="Pfam" id="PF25137"/>
    </source>
</evidence>
<dbReference type="GO" id="GO:0005829">
    <property type="term" value="C:cytosol"/>
    <property type="evidence" value="ECO:0007669"/>
    <property type="project" value="TreeGrafter"/>
</dbReference>
<dbReference type="EMBL" id="CP002869">
    <property type="protein sequence ID" value="AEI45542.1"/>
    <property type="molecule type" value="Genomic_DNA"/>
</dbReference>
<dbReference type="FunFam" id="3.40.50.1970:FF:000003">
    <property type="entry name" value="Alcohol dehydrogenase, iron-containing"/>
    <property type="match status" value="1"/>
</dbReference>
<dbReference type="InterPro" id="IPR001670">
    <property type="entry name" value="ADH_Fe/GldA"/>
</dbReference>
<dbReference type="GO" id="GO:0008106">
    <property type="term" value="F:alcohol dehydrogenase (NADP+) activity"/>
    <property type="evidence" value="ECO:0007669"/>
    <property type="project" value="TreeGrafter"/>
</dbReference>
<accession>F8FKE9</accession>
<dbReference type="Proteomes" id="UP000006620">
    <property type="component" value="Chromosome"/>
</dbReference>
<dbReference type="GO" id="GO:0046872">
    <property type="term" value="F:metal ion binding"/>
    <property type="evidence" value="ECO:0007669"/>
    <property type="project" value="InterPro"/>
</dbReference>
<dbReference type="InterPro" id="IPR044731">
    <property type="entry name" value="BDH-like"/>
</dbReference>
<keyword evidence="3" id="KW-0520">NAD</keyword>
<name>F8FKE9_PAEMK</name>
<dbReference type="InterPro" id="IPR056798">
    <property type="entry name" value="ADH_Fe_C"/>
</dbReference>
<dbReference type="InterPro" id="IPR018211">
    <property type="entry name" value="ADH_Fe_CS"/>
</dbReference>
<dbReference type="FunFam" id="1.20.1090.10:FF:000009">
    <property type="entry name" value="NADH-dependent butanol dehydrogenase"/>
    <property type="match status" value="1"/>
</dbReference>
<comment type="similarity">
    <text evidence="1">Belongs to the iron-containing alcohol dehydrogenase family.</text>
</comment>
<keyword evidence="2" id="KW-0560">Oxidoreductase</keyword>
<dbReference type="PROSITE" id="PS00060">
    <property type="entry name" value="ADH_IRON_2"/>
    <property type="match status" value="1"/>
</dbReference>
<dbReference type="SUPFAM" id="SSF56796">
    <property type="entry name" value="Dehydroquinate synthase-like"/>
    <property type="match status" value="1"/>
</dbReference>
<evidence type="ECO:0000256" key="1">
    <source>
        <dbReference type="ARBA" id="ARBA00007358"/>
    </source>
</evidence>
<dbReference type="Pfam" id="PF00465">
    <property type="entry name" value="Fe-ADH"/>
    <property type="match status" value="1"/>
</dbReference>
<dbReference type="HOGENOM" id="CLU_007207_0_4_9"/>
<dbReference type="Pfam" id="PF25137">
    <property type="entry name" value="ADH_Fe_C"/>
    <property type="match status" value="1"/>
</dbReference>
<dbReference type="KEGG" id="pms:KNP414_07030"/>
<gene>
    <name evidence="6" type="primary">yugJ2</name>
    <name evidence="6" type="ordered locus">KNP414_07030</name>
</gene>
<feature type="domain" description="Alcohol dehydrogenase iron-type/glycerol dehydrogenase GldA" evidence="4">
    <location>
        <begin position="18"/>
        <end position="185"/>
    </location>
</feature>
<dbReference type="Gene3D" id="1.20.1090.10">
    <property type="entry name" value="Dehydroquinate synthase-like - alpha domain"/>
    <property type="match status" value="1"/>
</dbReference>
<organism evidence="6 7">
    <name type="scientific">Paenibacillus mucilaginosus (strain KNP414)</name>
    <dbReference type="NCBI Taxonomy" id="1036673"/>
    <lineage>
        <taxon>Bacteria</taxon>
        <taxon>Bacillati</taxon>
        <taxon>Bacillota</taxon>
        <taxon>Bacilli</taxon>
        <taxon>Bacillales</taxon>
        <taxon>Paenibacillaceae</taxon>
        <taxon>Paenibacillus</taxon>
    </lineage>
</organism>
<dbReference type="PANTHER" id="PTHR43633">
    <property type="entry name" value="ALCOHOL DEHYDROGENASE YQHD"/>
    <property type="match status" value="1"/>
</dbReference>
<protein>
    <submittedName>
        <fullName evidence="6">YugJ2</fullName>
    </submittedName>
</protein>
<dbReference type="GO" id="GO:1990362">
    <property type="term" value="F:butanol dehydrogenase (NAD+) activity"/>
    <property type="evidence" value="ECO:0007669"/>
    <property type="project" value="InterPro"/>
</dbReference>
<dbReference type="AlphaFoldDB" id="F8FKE9"/>
<evidence type="ECO:0000259" key="4">
    <source>
        <dbReference type="Pfam" id="PF00465"/>
    </source>
</evidence>
<proteinExistence type="inferred from homology"/>